<organism evidence="1 2">
    <name type="scientific">Rangifer tarandus platyrhynchus</name>
    <name type="common">Svalbard reindeer</name>
    <dbReference type="NCBI Taxonomy" id="3082113"/>
    <lineage>
        <taxon>Eukaryota</taxon>
        <taxon>Metazoa</taxon>
        <taxon>Chordata</taxon>
        <taxon>Craniata</taxon>
        <taxon>Vertebrata</taxon>
        <taxon>Euteleostomi</taxon>
        <taxon>Mammalia</taxon>
        <taxon>Eutheria</taxon>
        <taxon>Laurasiatheria</taxon>
        <taxon>Artiodactyla</taxon>
        <taxon>Ruminantia</taxon>
        <taxon>Pecora</taxon>
        <taxon>Cervidae</taxon>
        <taxon>Odocoileinae</taxon>
        <taxon>Rangifer</taxon>
    </lineage>
</organism>
<reference evidence="1" key="1">
    <citation type="submission" date="2023-05" db="EMBL/GenBank/DDBJ databases">
        <authorList>
            <consortium name="ELIXIR-Norway"/>
        </authorList>
    </citation>
    <scope>NUCLEOTIDE SEQUENCE</scope>
</reference>
<protein>
    <submittedName>
        <fullName evidence="1">Uncharacterized protein</fullName>
    </submittedName>
</protein>
<evidence type="ECO:0000313" key="2">
    <source>
        <dbReference type="Proteomes" id="UP001162501"/>
    </source>
</evidence>
<accession>A0AC59ZHA5</accession>
<evidence type="ECO:0000313" key="1">
    <source>
        <dbReference type="EMBL" id="CAN0424357.1"/>
    </source>
</evidence>
<proteinExistence type="predicted"/>
<gene>
    <name evidence="1" type="ORF">MRATA1EN22A_LOCUS18397</name>
</gene>
<sequence length="76" mass="7944">MAHDRLPQPVLPHPPRLQGVSATGLGLALRLPLSACLICAPALLVPNAESAHVDPHGLVFPGLSRQLWEADAEAAV</sequence>
<name>A0AC59ZHA5_RANTA</name>
<dbReference type="EMBL" id="OX596087">
    <property type="protein sequence ID" value="CAN0424357.1"/>
    <property type="molecule type" value="Genomic_DNA"/>
</dbReference>
<dbReference type="Proteomes" id="UP001162501">
    <property type="component" value="Chromosome 3"/>
</dbReference>
<reference evidence="1" key="2">
    <citation type="submission" date="2025-03" db="EMBL/GenBank/DDBJ databases">
        <authorList>
            <consortium name="ELIXIR-Norway"/>
            <consortium name="Elixir Norway"/>
        </authorList>
    </citation>
    <scope>NUCLEOTIDE SEQUENCE</scope>
</reference>